<dbReference type="Pfam" id="PF01636">
    <property type="entry name" value="APH"/>
    <property type="match status" value="1"/>
</dbReference>
<dbReference type="InterPro" id="IPR002575">
    <property type="entry name" value="Aminoglycoside_PTrfase"/>
</dbReference>
<dbReference type="GO" id="GO:0016740">
    <property type="term" value="F:transferase activity"/>
    <property type="evidence" value="ECO:0007669"/>
    <property type="project" value="UniProtKB-KW"/>
</dbReference>
<dbReference type="AlphaFoldDB" id="A0A511N876"/>
<accession>A0A511N876</accession>
<dbReference type="EMBL" id="BJXB01000027">
    <property type="protein sequence ID" value="GEM49035.1"/>
    <property type="molecule type" value="Genomic_DNA"/>
</dbReference>
<dbReference type="RefSeq" id="WP_246130778.1">
    <property type="nucleotide sequence ID" value="NZ_BJXB01000027.1"/>
</dbReference>
<dbReference type="SUPFAM" id="SSF56112">
    <property type="entry name" value="Protein kinase-like (PK-like)"/>
    <property type="match status" value="1"/>
</dbReference>
<sequence>MHEHEVNTSEDLVQRLLDLQFPEYAHLPLKHLESSGTDHRMYRLGEDLVVRLPKVSWATPQMGKEHHWLPRLAPHLPLTIPTPVAQGVPAEGYPWNWSIYKWIEGENATLDRMSDSCQTARKLAEFVLALQSIDPTGGPLPGDHNFGRGVPLQMRDGMTRHNISQLEGWFDVQALTDAWERALNAPVWEGEGVWLHGDLQAGNLLAKNGTLHAVIDFGGLAIGDPACDLMVAWNLFDAKSRQVYRQALGVDNATWERGKGWALSVAVVALPYYRHTNPGLVAISEYALQQVLADAET</sequence>
<dbReference type="InterPro" id="IPR011009">
    <property type="entry name" value="Kinase-like_dom_sf"/>
</dbReference>
<keyword evidence="2" id="KW-0808">Transferase</keyword>
<comment type="caution">
    <text evidence="2">The sequence shown here is derived from an EMBL/GenBank/DDBJ whole genome shotgun (WGS) entry which is preliminary data.</text>
</comment>
<evidence type="ECO:0000259" key="1">
    <source>
        <dbReference type="Pfam" id="PF01636"/>
    </source>
</evidence>
<dbReference type="CDD" id="cd05155">
    <property type="entry name" value="APH_ChoK_like_1"/>
    <property type="match status" value="1"/>
</dbReference>
<proteinExistence type="predicted"/>
<dbReference type="Gene3D" id="3.90.1200.10">
    <property type="match status" value="1"/>
</dbReference>
<keyword evidence="3" id="KW-1185">Reference proteome</keyword>
<feature type="domain" description="Aminoglycoside phosphotransferase" evidence="1">
    <location>
        <begin position="34"/>
        <end position="261"/>
    </location>
</feature>
<reference evidence="2 3" key="1">
    <citation type="submission" date="2019-07" db="EMBL/GenBank/DDBJ databases">
        <title>Whole genome shotgun sequence of Deinococcus cellulosilyticus NBRC 106333.</title>
        <authorList>
            <person name="Hosoyama A."/>
            <person name="Uohara A."/>
            <person name="Ohji S."/>
            <person name="Ichikawa N."/>
        </authorList>
    </citation>
    <scope>NUCLEOTIDE SEQUENCE [LARGE SCALE GENOMIC DNA]</scope>
    <source>
        <strain evidence="2 3">NBRC 106333</strain>
    </source>
</reference>
<name>A0A511N876_DEIC1</name>
<gene>
    <name evidence="2" type="ORF">DC3_46700</name>
</gene>
<dbReference type="PANTHER" id="PTHR21310:SF42">
    <property type="entry name" value="BIFUNCTIONAL AAC_APH"/>
    <property type="match status" value="1"/>
</dbReference>
<organism evidence="2 3">
    <name type="scientific">Deinococcus cellulosilyticus (strain DSM 18568 / NBRC 106333 / KACC 11606 / 5516J-15)</name>
    <dbReference type="NCBI Taxonomy" id="1223518"/>
    <lineage>
        <taxon>Bacteria</taxon>
        <taxon>Thermotogati</taxon>
        <taxon>Deinococcota</taxon>
        <taxon>Deinococci</taxon>
        <taxon>Deinococcales</taxon>
        <taxon>Deinococcaceae</taxon>
        <taxon>Deinococcus</taxon>
    </lineage>
</organism>
<evidence type="ECO:0000313" key="3">
    <source>
        <dbReference type="Proteomes" id="UP000321306"/>
    </source>
</evidence>
<protein>
    <submittedName>
        <fullName evidence="2">Aminoglycoside phosphotransferase</fullName>
    </submittedName>
</protein>
<dbReference type="Gene3D" id="3.30.200.20">
    <property type="entry name" value="Phosphorylase Kinase, domain 1"/>
    <property type="match status" value="1"/>
</dbReference>
<dbReference type="PANTHER" id="PTHR21310">
    <property type="entry name" value="AMINOGLYCOSIDE PHOSPHOTRANSFERASE-RELATED-RELATED"/>
    <property type="match status" value="1"/>
</dbReference>
<evidence type="ECO:0000313" key="2">
    <source>
        <dbReference type="EMBL" id="GEM49035.1"/>
    </source>
</evidence>
<dbReference type="Proteomes" id="UP000321306">
    <property type="component" value="Unassembled WGS sequence"/>
</dbReference>
<dbReference type="InterPro" id="IPR051678">
    <property type="entry name" value="AGP_Transferase"/>
</dbReference>